<dbReference type="NCBIfam" id="TIGR00532">
    <property type="entry name" value="HMG_CoA_R_NAD"/>
    <property type="match status" value="1"/>
</dbReference>
<dbReference type="SUPFAM" id="SSF55035">
    <property type="entry name" value="NAD-binding domain of HMG-CoA reductase"/>
    <property type="match status" value="1"/>
</dbReference>
<dbReference type="InterPro" id="IPR023074">
    <property type="entry name" value="HMG_CoA_Rdtase_cat_sf"/>
</dbReference>
<evidence type="ECO:0000256" key="1">
    <source>
        <dbReference type="ARBA" id="ARBA00007661"/>
    </source>
</evidence>
<dbReference type="RefSeq" id="WP_179941587.1">
    <property type="nucleotide sequence ID" value="NZ_JACBYF010000013.1"/>
</dbReference>
<dbReference type="InterPro" id="IPR009023">
    <property type="entry name" value="HMG_CoA_Rdtase_NAD(P)-bd_sf"/>
</dbReference>
<comment type="pathway">
    <text evidence="3">Metabolic intermediate metabolism; (R)-mevalonate degradation; (S)-3-hydroxy-3-methylglutaryl-CoA from (R)-mevalonate: step 1/1.</text>
</comment>
<dbReference type="Proteomes" id="UP000531840">
    <property type="component" value="Unassembled WGS sequence"/>
</dbReference>
<dbReference type="EC" id="1.1.1.88" evidence="3"/>
<reference evidence="4 5" key="1">
    <citation type="submission" date="2020-07" db="EMBL/GenBank/DDBJ databases">
        <title>MOT database genomes.</title>
        <authorList>
            <person name="Joseph S."/>
            <person name="Aduse-Opoku J."/>
            <person name="Hashim A."/>
            <person name="Wade W."/>
            <person name="Curtis M."/>
        </authorList>
    </citation>
    <scope>NUCLEOTIDE SEQUENCE [LARGE SCALE GENOMIC DNA]</scope>
    <source>
        <strain evidence="4 5">CIP 106318</strain>
    </source>
</reference>
<accession>A0ABX2T462</accession>
<gene>
    <name evidence="4" type="ORF">HZY85_06315</name>
</gene>
<keyword evidence="5" id="KW-1185">Reference proteome</keyword>
<dbReference type="Gene3D" id="1.10.8.660">
    <property type="match status" value="1"/>
</dbReference>
<evidence type="ECO:0000313" key="4">
    <source>
        <dbReference type="EMBL" id="NYS47801.1"/>
    </source>
</evidence>
<comment type="catalytic activity">
    <reaction evidence="3">
        <text>(R)-mevalonate + 2 NAD(+) + CoA = (3S)-3-hydroxy-3-methylglutaryl-CoA + 2 NADH + 2 H(+)</text>
        <dbReference type="Rhea" id="RHEA:14833"/>
        <dbReference type="ChEBI" id="CHEBI:15378"/>
        <dbReference type="ChEBI" id="CHEBI:36464"/>
        <dbReference type="ChEBI" id="CHEBI:43074"/>
        <dbReference type="ChEBI" id="CHEBI:57287"/>
        <dbReference type="ChEBI" id="CHEBI:57540"/>
        <dbReference type="ChEBI" id="CHEBI:57945"/>
        <dbReference type="EC" id="1.1.1.88"/>
    </reaction>
</comment>
<comment type="similarity">
    <text evidence="1 3">Belongs to the HMG-CoA reductase family.</text>
</comment>
<name>A0ABX2T462_9BACL</name>
<dbReference type="CDD" id="cd00644">
    <property type="entry name" value="HMG-CoA_reductase_classII"/>
    <property type="match status" value="1"/>
</dbReference>
<dbReference type="Pfam" id="PF00368">
    <property type="entry name" value="HMG-CoA_red"/>
    <property type="match status" value="1"/>
</dbReference>
<dbReference type="GO" id="GO:0140643">
    <property type="term" value="F:hydroxymethylglutaryl-CoA reductase (NADH) activity"/>
    <property type="evidence" value="ECO:0007669"/>
    <property type="project" value="UniProtKB-EC"/>
</dbReference>
<sequence>MFTGFYKKTRQERIDILKKVNKINEKEEQILLENKNLDVDIAGKMAENHLGTFSLPFSVVPSMIVNGIECTIPMVTEEPSVVAACSNASKIINKSGGFLANVLDRKMIGQVALYNIEDIKKAEEEIEKNYKKLIDIANDAHPSIVKRGGGVTNISQKILVEDETTFLVVYITVDVKEAMGANILNNMLEALKPVLENISNGKALMGILSNYATSSLVTAKCSINVDSLHKDIEEARNIAYKMELASKFAKADPYRAATHNKGIFNGVDAVVIATGNDWRAIEAACHTYATKDNRYKGLSTWKYDKKENKLLGEITLPLPVATVGGSIGLNETVKIAHNILGNPEAKKLSEIIASVGLAQNFAALKALVSVGIQQGHMKLHAKSLALIAGATNKEVDKVAEELHNSKHMNLETAKQILENIRNN</sequence>
<keyword evidence="2 3" id="KW-0560">Oxidoreductase</keyword>
<dbReference type="PROSITE" id="PS01192">
    <property type="entry name" value="HMG_COA_REDUCTASE_3"/>
    <property type="match status" value="1"/>
</dbReference>
<dbReference type="InterPro" id="IPR023076">
    <property type="entry name" value="HMG_CoA_Rdtase_CS"/>
</dbReference>
<dbReference type="Gene3D" id="3.90.770.10">
    <property type="entry name" value="3-hydroxy-3-methylglutaryl-coenzyme A Reductase, Chain A, domain 2"/>
    <property type="match status" value="2"/>
</dbReference>
<comment type="caution">
    <text evidence="4">The sequence shown here is derived from an EMBL/GenBank/DDBJ whole genome shotgun (WGS) entry which is preliminary data.</text>
</comment>
<dbReference type="PRINTS" id="PR00071">
    <property type="entry name" value="HMGCOARDTASE"/>
</dbReference>
<dbReference type="SUPFAM" id="SSF56542">
    <property type="entry name" value="Substrate-binding domain of HMG-CoA reductase"/>
    <property type="match status" value="1"/>
</dbReference>
<evidence type="ECO:0000313" key="5">
    <source>
        <dbReference type="Proteomes" id="UP000531840"/>
    </source>
</evidence>
<evidence type="ECO:0000256" key="3">
    <source>
        <dbReference type="RuleBase" id="RU361219"/>
    </source>
</evidence>
<dbReference type="InterPro" id="IPR009029">
    <property type="entry name" value="HMG_CoA_Rdtase_sub-bd_dom_sf"/>
</dbReference>
<keyword evidence="3" id="KW-0520">NAD</keyword>
<organism evidence="4 5">
    <name type="scientific">Gemelliphila palaticanis</name>
    <dbReference type="NCBI Taxonomy" id="81950"/>
    <lineage>
        <taxon>Bacteria</taxon>
        <taxon>Bacillati</taxon>
        <taxon>Bacillota</taxon>
        <taxon>Bacilli</taxon>
        <taxon>Bacillales</taxon>
        <taxon>Gemellaceae</taxon>
        <taxon>Gemelliphila</taxon>
    </lineage>
</organism>
<dbReference type="PANTHER" id="PTHR10572:SF24">
    <property type="entry name" value="3-HYDROXY-3-METHYLGLUTARYL-COENZYME A REDUCTASE"/>
    <property type="match status" value="1"/>
</dbReference>
<dbReference type="InterPro" id="IPR004553">
    <property type="entry name" value="HMG_CoA_Rdtase_bac-typ"/>
</dbReference>
<dbReference type="PANTHER" id="PTHR10572">
    <property type="entry name" value="3-HYDROXY-3-METHYLGLUTARYL-COENZYME A REDUCTASE"/>
    <property type="match status" value="1"/>
</dbReference>
<proteinExistence type="inferred from homology"/>
<evidence type="ECO:0000256" key="2">
    <source>
        <dbReference type="ARBA" id="ARBA00023002"/>
    </source>
</evidence>
<dbReference type="InterPro" id="IPR002202">
    <property type="entry name" value="HMG_CoA_Rdtase"/>
</dbReference>
<protein>
    <recommendedName>
        <fullName evidence="3">3-hydroxy-3-methylglutaryl coenzyme A reductase</fullName>
        <shortName evidence="3">HMG-CoA reductase</shortName>
        <ecNumber evidence="3">1.1.1.88</ecNumber>
    </recommendedName>
</protein>
<dbReference type="PROSITE" id="PS50065">
    <property type="entry name" value="HMG_COA_REDUCTASE_4"/>
    <property type="match status" value="1"/>
</dbReference>
<dbReference type="EMBL" id="JACBYF010000013">
    <property type="protein sequence ID" value="NYS47801.1"/>
    <property type="molecule type" value="Genomic_DNA"/>
</dbReference>